<comment type="catalytic activity">
    <reaction evidence="1">
        <text>a myo-inositol phosphate + H2O = myo-inositol + phosphate</text>
        <dbReference type="Rhea" id="RHEA:24056"/>
        <dbReference type="ChEBI" id="CHEBI:15377"/>
        <dbReference type="ChEBI" id="CHEBI:17268"/>
        <dbReference type="ChEBI" id="CHEBI:43474"/>
        <dbReference type="ChEBI" id="CHEBI:84139"/>
        <dbReference type="EC" id="3.1.3.25"/>
    </reaction>
</comment>
<feature type="binding site" evidence="9">
    <location>
        <position position="82"/>
    </location>
    <ligand>
        <name>Mg(2+)</name>
        <dbReference type="ChEBI" id="CHEBI:18420"/>
        <label>1</label>
        <note>catalytic</note>
    </ligand>
</feature>
<dbReference type="GO" id="GO:0008934">
    <property type="term" value="F:inositol monophosphate 1-phosphatase activity"/>
    <property type="evidence" value="ECO:0007669"/>
    <property type="project" value="InterPro"/>
</dbReference>
<keyword evidence="4 9" id="KW-0479">Metal-binding</keyword>
<keyword evidence="5" id="KW-0378">Hydrolase</keyword>
<feature type="binding site" evidence="9">
    <location>
        <position position="84"/>
    </location>
    <ligand>
        <name>Mg(2+)</name>
        <dbReference type="ChEBI" id="CHEBI:18420"/>
        <label>1</label>
        <note>catalytic</note>
    </ligand>
</feature>
<evidence type="ECO:0000256" key="5">
    <source>
        <dbReference type="ARBA" id="ARBA00022801"/>
    </source>
</evidence>
<comment type="catalytic activity">
    <reaction evidence="2">
        <text>beta-D-fructose 1,6-bisphosphate + H2O = beta-D-fructose 6-phosphate + phosphate</text>
        <dbReference type="Rhea" id="RHEA:11064"/>
        <dbReference type="ChEBI" id="CHEBI:15377"/>
        <dbReference type="ChEBI" id="CHEBI:32966"/>
        <dbReference type="ChEBI" id="CHEBI:43474"/>
        <dbReference type="ChEBI" id="CHEBI:57634"/>
        <dbReference type="EC" id="3.1.3.11"/>
    </reaction>
</comment>
<dbReference type="GO" id="GO:0042132">
    <property type="term" value="F:fructose 1,6-bisphosphate 1-phosphatase activity"/>
    <property type="evidence" value="ECO:0007669"/>
    <property type="project" value="UniProtKB-EC"/>
</dbReference>
<feature type="binding site" evidence="9">
    <location>
        <position position="212"/>
    </location>
    <ligand>
        <name>Mg(2+)</name>
        <dbReference type="ChEBI" id="CHEBI:18420"/>
        <label>1</label>
        <note>catalytic</note>
    </ligand>
</feature>
<dbReference type="GO" id="GO:0007165">
    <property type="term" value="P:signal transduction"/>
    <property type="evidence" value="ECO:0007669"/>
    <property type="project" value="TreeGrafter"/>
</dbReference>
<dbReference type="PROSITE" id="PS00630">
    <property type="entry name" value="IMP_2"/>
    <property type="match status" value="1"/>
</dbReference>
<proteinExistence type="inferred from homology"/>
<protein>
    <submittedName>
        <fullName evidence="10">Inositol monophosphatase</fullName>
    </submittedName>
</protein>
<dbReference type="InterPro" id="IPR020550">
    <property type="entry name" value="Inositol_monophosphatase_CS"/>
</dbReference>
<dbReference type="InterPro" id="IPR020583">
    <property type="entry name" value="Inositol_monoP_metal-BS"/>
</dbReference>
<dbReference type="OrthoDB" id="58111at2157"/>
<dbReference type="InterPro" id="IPR000760">
    <property type="entry name" value="Inositol_monophosphatase-like"/>
</dbReference>
<dbReference type="Proteomes" id="UP000273828">
    <property type="component" value="Unassembled WGS sequence"/>
</dbReference>
<dbReference type="GO" id="GO:0006020">
    <property type="term" value="P:inositol metabolic process"/>
    <property type="evidence" value="ECO:0007669"/>
    <property type="project" value="TreeGrafter"/>
</dbReference>
<evidence type="ECO:0000313" key="10">
    <source>
        <dbReference type="EMBL" id="RQG87799.1"/>
    </source>
</evidence>
<organism evidence="10 11">
    <name type="scientific">Natrarchaeobius halalkaliphilus</name>
    <dbReference type="NCBI Taxonomy" id="1679091"/>
    <lineage>
        <taxon>Archaea</taxon>
        <taxon>Methanobacteriati</taxon>
        <taxon>Methanobacteriota</taxon>
        <taxon>Stenosarchaea group</taxon>
        <taxon>Halobacteria</taxon>
        <taxon>Halobacteriales</taxon>
        <taxon>Natrialbaceae</taxon>
        <taxon>Natrarchaeobius</taxon>
    </lineage>
</organism>
<evidence type="ECO:0000256" key="1">
    <source>
        <dbReference type="ARBA" id="ARBA00001033"/>
    </source>
</evidence>
<comment type="caution">
    <text evidence="10">The sequence shown here is derived from an EMBL/GenBank/DDBJ whole genome shotgun (WGS) entry which is preliminary data.</text>
</comment>
<dbReference type="Gene3D" id="3.40.190.80">
    <property type="match status" value="1"/>
</dbReference>
<dbReference type="GO" id="GO:0046854">
    <property type="term" value="P:phosphatidylinositol phosphate biosynthetic process"/>
    <property type="evidence" value="ECO:0007669"/>
    <property type="project" value="InterPro"/>
</dbReference>
<feature type="binding site" evidence="9">
    <location>
        <position position="67"/>
    </location>
    <ligand>
        <name>Mg(2+)</name>
        <dbReference type="ChEBI" id="CHEBI:18420"/>
        <label>1</label>
        <note>catalytic</note>
    </ligand>
</feature>
<reference evidence="10 11" key="1">
    <citation type="submission" date="2018-10" db="EMBL/GenBank/DDBJ databases">
        <title>Natrarchaeobius chitinivorans gen. nov., sp. nov., and Natrarchaeobius haloalkaliphilus sp. nov., alkaliphilic, chitin-utilizing haloarchaea from hypersaline alkaline lakes.</title>
        <authorList>
            <person name="Sorokin D.Y."/>
            <person name="Elcheninov A.G."/>
            <person name="Kostrikina N.A."/>
            <person name="Bale N.J."/>
            <person name="Sinninghe Damste J.S."/>
            <person name="Khijniak T.V."/>
            <person name="Kublanov I.V."/>
            <person name="Toshchakov S.V."/>
        </authorList>
    </citation>
    <scope>NUCLEOTIDE SEQUENCE [LARGE SCALE GENOMIC DNA]</scope>
    <source>
        <strain evidence="10 11">AArcht-Sl</strain>
    </source>
</reference>
<feature type="binding site" evidence="9">
    <location>
        <position position="85"/>
    </location>
    <ligand>
        <name>Mg(2+)</name>
        <dbReference type="ChEBI" id="CHEBI:18420"/>
        <label>1</label>
        <note>catalytic</note>
    </ligand>
</feature>
<dbReference type="PANTHER" id="PTHR20854">
    <property type="entry name" value="INOSITOL MONOPHOSPHATASE"/>
    <property type="match status" value="1"/>
</dbReference>
<dbReference type="PRINTS" id="PR00377">
    <property type="entry name" value="IMPHPHTASES"/>
</dbReference>
<dbReference type="FunFam" id="3.30.540.10:FF:000003">
    <property type="entry name" value="Inositol-1-monophosphatase"/>
    <property type="match status" value="1"/>
</dbReference>
<dbReference type="InterPro" id="IPR033942">
    <property type="entry name" value="IMPase"/>
</dbReference>
<evidence type="ECO:0000256" key="3">
    <source>
        <dbReference type="ARBA" id="ARBA00001946"/>
    </source>
</evidence>
<keyword evidence="6 9" id="KW-0460">Magnesium</keyword>
<comment type="similarity">
    <text evidence="8">Belongs to the inositol monophosphatase superfamily. FBPase class 4 family.</text>
</comment>
<dbReference type="PANTHER" id="PTHR20854:SF4">
    <property type="entry name" value="INOSITOL-1-MONOPHOSPHATASE-RELATED"/>
    <property type="match status" value="1"/>
</dbReference>
<evidence type="ECO:0000256" key="9">
    <source>
        <dbReference type="PIRSR" id="PIRSR600760-2"/>
    </source>
</evidence>
<evidence type="ECO:0000256" key="8">
    <source>
        <dbReference type="ARBA" id="ARBA00038103"/>
    </source>
</evidence>
<evidence type="ECO:0000256" key="2">
    <source>
        <dbReference type="ARBA" id="ARBA00001273"/>
    </source>
</evidence>
<gene>
    <name evidence="10" type="ORF">EA462_13075</name>
</gene>
<dbReference type="PROSITE" id="PS00629">
    <property type="entry name" value="IMP_1"/>
    <property type="match status" value="1"/>
</dbReference>
<keyword evidence="11" id="KW-1185">Reference proteome</keyword>
<evidence type="ECO:0000313" key="11">
    <source>
        <dbReference type="Proteomes" id="UP000273828"/>
    </source>
</evidence>
<dbReference type="Gene3D" id="3.30.540.10">
    <property type="entry name" value="Fructose-1,6-Bisphosphatase, subunit A, domain 1"/>
    <property type="match status" value="1"/>
</dbReference>
<dbReference type="EMBL" id="REFY01000005">
    <property type="protein sequence ID" value="RQG87799.1"/>
    <property type="molecule type" value="Genomic_DNA"/>
</dbReference>
<dbReference type="SUPFAM" id="SSF56655">
    <property type="entry name" value="Carbohydrate phosphatase"/>
    <property type="match status" value="1"/>
</dbReference>
<dbReference type="CDD" id="cd01639">
    <property type="entry name" value="IMPase"/>
    <property type="match status" value="1"/>
</dbReference>
<sequence>MIDDEYLQTAVDAAEKSATILSENFDTEFDVEHKSPTDMVSEIDIKCDRVIKEHIRERHPDHSFFTEESGADGDGSYRWIVDPLDGTHNYVNSFPYYCVTIALEIDGEIHAGVINRPEMNEVYTTVRGKGAYCNGEEIAVSDTERLTGGFLGMGISPPAATDEEFLELFKRLIGNPVRTEGVRRLGCGAADLSLVGQGTLDGVFDKYTSPWDVAAGTLLVEEAGGTVTDLNDEPLDFSAGERELHIVATNGEIHDAILDQYERASNSVAVKRE</sequence>
<evidence type="ECO:0000256" key="6">
    <source>
        <dbReference type="ARBA" id="ARBA00022842"/>
    </source>
</evidence>
<dbReference type="Pfam" id="PF00459">
    <property type="entry name" value="Inositol_P"/>
    <property type="match status" value="1"/>
</dbReference>
<keyword evidence="7" id="KW-0119">Carbohydrate metabolism</keyword>
<comment type="cofactor">
    <cofactor evidence="3 9">
        <name>Mg(2+)</name>
        <dbReference type="ChEBI" id="CHEBI:18420"/>
    </cofactor>
</comment>
<accession>A0A3N6M534</accession>
<dbReference type="GO" id="GO:0046872">
    <property type="term" value="F:metal ion binding"/>
    <property type="evidence" value="ECO:0007669"/>
    <property type="project" value="UniProtKB-KW"/>
</dbReference>
<name>A0A3N6M534_9EURY</name>
<evidence type="ECO:0000256" key="7">
    <source>
        <dbReference type="ARBA" id="ARBA00023277"/>
    </source>
</evidence>
<dbReference type="RefSeq" id="WP_124178999.1">
    <property type="nucleotide sequence ID" value="NZ_REFY01000005.1"/>
</dbReference>
<evidence type="ECO:0000256" key="4">
    <source>
        <dbReference type="ARBA" id="ARBA00022723"/>
    </source>
</evidence>
<dbReference type="AlphaFoldDB" id="A0A3N6M534"/>